<evidence type="ECO:0000313" key="2">
    <source>
        <dbReference type="EMBL" id="MCI12388.1"/>
    </source>
</evidence>
<proteinExistence type="predicted"/>
<protein>
    <submittedName>
        <fullName evidence="2">BURP domain protein</fullName>
    </submittedName>
</protein>
<keyword evidence="1" id="KW-0812">Transmembrane</keyword>
<evidence type="ECO:0000313" key="3">
    <source>
        <dbReference type="Proteomes" id="UP000265520"/>
    </source>
</evidence>
<reference evidence="2 3" key="1">
    <citation type="journal article" date="2018" name="Front. Plant Sci.">
        <title>Red Clover (Trifolium pratense) and Zigzag Clover (T. medium) - A Picture of Genomic Similarities and Differences.</title>
        <authorList>
            <person name="Dluhosova J."/>
            <person name="Istvanek J."/>
            <person name="Nedelnik J."/>
            <person name="Repkova J."/>
        </authorList>
    </citation>
    <scope>NUCLEOTIDE SEQUENCE [LARGE SCALE GENOMIC DNA]</scope>
    <source>
        <strain evidence="3">cv. 10/8</strain>
        <tissue evidence="2">Leaf</tissue>
    </source>
</reference>
<comment type="caution">
    <text evidence="2">The sequence shown here is derived from an EMBL/GenBank/DDBJ whole genome shotgun (WGS) entry which is preliminary data.</text>
</comment>
<dbReference type="Proteomes" id="UP000265520">
    <property type="component" value="Unassembled WGS sequence"/>
</dbReference>
<organism evidence="2 3">
    <name type="scientific">Trifolium medium</name>
    <dbReference type="NCBI Taxonomy" id="97028"/>
    <lineage>
        <taxon>Eukaryota</taxon>
        <taxon>Viridiplantae</taxon>
        <taxon>Streptophyta</taxon>
        <taxon>Embryophyta</taxon>
        <taxon>Tracheophyta</taxon>
        <taxon>Spermatophyta</taxon>
        <taxon>Magnoliopsida</taxon>
        <taxon>eudicotyledons</taxon>
        <taxon>Gunneridae</taxon>
        <taxon>Pentapetalae</taxon>
        <taxon>rosids</taxon>
        <taxon>fabids</taxon>
        <taxon>Fabales</taxon>
        <taxon>Fabaceae</taxon>
        <taxon>Papilionoideae</taxon>
        <taxon>50 kb inversion clade</taxon>
        <taxon>NPAAA clade</taxon>
        <taxon>Hologalegina</taxon>
        <taxon>IRL clade</taxon>
        <taxon>Trifolieae</taxon>
        <taxon>Trifolium</taxon>
    </lineage>
</organism>
<evidence type="ECO:0000256" key="1">
    <source>
        <dbReference type="SAM" id="Phobius"/>
    </source>
</evidence>
<keyword evidence="1" id="KW-0472">Membrane</keyword>
<feature type="transmembrane region" description="Helical" evidence="1">
    <location>
        <begin position="6"/>
        <end position="28"/>
    </location>
</feature>
<feature type="non-terminal residue" evidence="2">
    <location>
        <position position="48"/>
    </location>
</feature>
<dbReference type="AlphaFoldDB" id="A0A392PJY7"/>
<accession>A0A392PJY7</accession>
<name>A0A392PJY7_9FABA</name>
<keyword evidence="3" id="KW-1185">Reference proteome</keyword>
<keyword evidence="1" id="KW-1133">Transmembrane helix</keyword>
<dbReference type="EMBL" id="LXQA010083980">
    <property type="protein sequence ID" value="MCI12388.1"/>
    <property type="molecule type" value="Genomic_DNA"/>
</dbReference>
<sequence>MEFHVFHIITFLMLVVTNAAMLPPQLYWKSMLPNTTMPKAITNLLQPA</sequence>